<keyword evidence="4" id="KW-0808">Transferase</keyword>
<feature type="transmembrane region" description="Helical" evidence="2">
    <location>
        <begin position="118"/>
        <end position="140"/>
    </location>
</feature>
<keyword evidence="2" id="KW-0812">Transmembrane</keyword>
<accession>A0ABY5YAC7</accession>
<feature type="coiled-coil region" evidence="1">
    <location>
        <begin position="334"/>
        <end position="376"/>
    </location>
</feature>
<dbReference type="InterPro" id="IPR036890">
    <property type="entry name" value="HATPase_C_sf"/>
</dbReference>
<reference evidence="4" key="1">
    <citation type="submission" date="2022-09" db="EMBL/GenBank/DDBJ databases">
        <title>Maribacter litopenaei sp. nov., isolated from the intestinal tract of the Pacific White Shrimp, Litopenaeus vannamei.</title>
        <authorList>
            <person name="Kim S.Y."/>
            <person name="Hwang C.Y."/>
        </authorList>
    </citation>
    <scope>NUCLEOTIDE SEQUENCE</scope>
    <source>
        <strain evidence="4">HL-LV01</strain>
    </source>
</reference>
<dbReference type="Pfam" id="PF06580">
    <property type="entry name" value="His_kinase"/>
    <property type="match status" value="1"/>
</dbReference>
<protein>
    <submittedName>
        <fullName evidence="4">Histidine kinase</fullName>
    </submittedName>
</protein>
<feature type="transmembrane region" description="Helical" evidence="2">
    <location>
        <begin position="275"/>
        <end position="295"/>
    </location>
</feature>
<feature type="transmembrane region" description="Helical" evidence="2">
    <location>
        <begin position="301"/>
        <end position="319"/>
    </location>
</feature>
<name>A0ABY5YAC7_9FLAO</name>
<evidence type="ECO:0000259" key="3">
    <source>
        <dbReference type="Pfam" id="PF06580"/>
    </source>
</evidence>
<dbReference type="InterPro" id="IPR010559">
    <property type="entry name" value="Sig_transdc_His_kin_internal"/>
</dbReference>
<keyword evidence="1" id="KW-0175">Coiled coil</keyword>
<evidence type="ECO:0000313" key="4">
    <source>
        <dbReference type="EMBL" id="UWX54886.1"/>
    </source>
</evidence>
<feature type="transmembrane region" description="Helical" evidence="2">
    <location>
        <begin position="146"/>
        <end position="165"/>
    </location>
</feature>
<organism evidence="4 5">
    <name type="scientific">Maribacter litopenaei</name>
    <dbReference type="NCBI Taxonomy" id="2976127"/>
    <lineage>
        <taxon>Bacteria</taxon>
        <taxon>Pseudomonadati</taxon>
        <taxon>Bacteroidota</taxon>
        <taxon>Flavobacteriia</taxon>
        <taxon>Flavobacteriales</taxon>
        <taxon>Flavobacteriaceae</taxon>
        <taxon>Maribacter</taxon>
    </lineage>
</organism>
<evidence type="ECO:0000256" key="2">
    <source>
        <dbReference type="SAM" id="Phobius"/>
    </source>
</evidence>
<dbReference type="Proteomes" id="UP001059209">
    <property type="component" value="Chromosome"/>
</dbReference>
<feature type="transmembrane region" description="Helical" evidence="2">
    <location>
        <begin position="218"/>
        <end position="244"/>
    </location>
</feature>
<sequence>MDTHPKYPLWLKIPFEHNSDSSIKELVVTVLTVERFQYFEVTADTIHSGYGGSNSRFQKSDLPNTKHDISLRLLNARSGTLYLKLVRFDQRPVRIWLYEKGLLTDIIKDYHYRVRGRAAYYAAYAALLFFTGLFFMLRFYQYRQSYLLWYGLYLVTMGIFTLPAFERLAAIPIFFDWFPFPGTIQDSFRPVPWLFFTWYLKDILTIRPSQAIYKYYQFFRWIVLFGLFGGLLVSILNLTPIIWLPVNTNVYLLFPTTLAGVVLGWHIIRGPDAVYRLIGTGMLLIGLASFGYLILRALAPGSYLHLVYEIPILIELFLLNQAIGLKMKWTNRDLVNVQKQLVLAEQENVQIEKNLNEGLQRLVEEKTEKIEAKSKALLAEETLKIEAEFAQKIANAELKALKARMNPHFIFNCLNAIRNLVEKGQEEQAMEYLTVFASFIRKVLSYSEVRRISLEEELELCTLYLTMEQLRFQDGFEFEIRVNEGTAVDFIMVPPMLLQPLLENAIWHGLLHKEGKRKVTVALKQNEMQLLCSIEDNGVGRKYAARLQKSKKRDSMGMKLFLERLNINNQLLDNQYHFEIIDKYENEKSRGTRVNIFFEL</sequence>
<evidence type="ECO:0000256" key="1">
    <source>
        <dbReference type="SAM" id="Coils"/>
    </source>
</evidence>
<evidence type="ECO:0000313" key="5">
    <source>
        <dbReference type="Proteomes" id="UP001059209"/>
    </source>
</evidence>
<feature type="domain" description="Signal transduction histidine kinase internal region" evidence="3">
    <location>
        <begin position="396"/>
        <end position="475"/>
    </location>
</feature>
<gene>
    <name evidence="4" type="ORF">NYZ99_19460</name>
</gene>
<keyword evidence="2" id="KW-0472">Membrane</keyword>
<dbReference type="Gene3D" id="3.30.565.10">
    <property type="entry name" value="Histidine kinase-like ATPase, C-terminal domain"/>
    <property type="match status" value="1"/>
</dbReference>
<keyword evidence="4" id="KW-0418">Kinase</keyword>
<dbReference type="InterPro" id="IPR050640">
    <property type="entry name" value="Bact_2-comp_sensor_kinase"/>
</dbReference>
<proteinExistence type="predicted"/>
<dbReference type="EMBL" id="CP104205">
    <property type="protein sequence ID" value="UWX54886.1"/>
    <property type="molecule type" value="Genomic_DNA"/>
</dbReference>
<dbReference type="PANTHER" id="PTHR34220">
    <property type="entry name" value="SENSOR HISTIDINE KINASE YPDA"/>
    <property type="match status" value="1"/>
</dbReference>
<dbReference type="GO" id="GO:0016301">
    <property type="term" value="F:kinase activity"/>
    <property type="evidence" value="ECO:0007669"/>
    <property type="project" value="UniProtKB-KW"/>
</dbReference>
<dbReference type="RefSeq" id="WP_260572740.1">
    <property type="nucleotide sequence ID" value="NZ_CP104205.1"/>
</dbReference>
<dbReference type="PANTHER" id="PTHR34220:SF7">
    <property type="entry name" value="SENSOR HISTIDINE KINASE YPDA"/>
    <property type="match status" value="1"/>
</dbReference>
<feature type="transmembrane region" description="Helical" evidence="2">
    <location>
        <begin position="250"/>
        <end position="268"/>
    </location>
</feature>
<dbReference type="SUPFAM" id="SSF55874">
    <property type="entry name" value="ATPase domain of HSP90 chaperone/DNA topoisomerase II/histidine kinase"/>
    <property type="match status" value="1"/>
</dbReference>
<keyword evidence="5" id="KW-1185">Reference proteome</keyword>
<keyword evidence="2" id="KW-1133">Transmembrane helix</keyword>